<reference evidence="1" key="1">
    <citation type="submission" date="2014-12" db="EMBL/GenBank/DDBJ databases">
        <title>Insight into the proteome of Arion vulgaris.</title>
        <authorList>
            <person name="Aradska J."/>
            <person name="Bulat T."/>
            <person name="Smidak R."/>
            <person name="Sarate P."/>
            <person name="Gangsoo J."/>
            <person name="Sialana F."/>
            <person name="Bilban M."/>
            <person name="Lubec G."/>
        </authorList>
    </citation>
    <scope>NUCLEOTIDE SEQUENCE</scope>
    <source>
        <tissue evidence="1">Skin</tissue>
    </source>
</reference>
<dbReference type="AlphaFoldDB" id="A0A0B7C245"/>
<proteinExistence type="predicted"/>
<feature type="non-terminal residue" evidence="1">
    <location>
        <position position="74"/>
    </location>
</feature>
<sequence length="74" mass="8083">SDRDGSKYRPVNKNRTETHAYPGQEKKLVMGQTNPSEDTVNCQNTIQPNVVSLPASTAVNTSAHIAITTFLIIL</sequence>
<dbReference type="EMBL" id="HACG01052401">
    <property type="protein sequence ID" value="CEK99272.1"/>
    <property type="molecule type" value="Transcribed_RNA"/>
</dbReference>
<protein>
    <submittedName>
        <fullName evidence="1">Uncharacterized protein</fullName>
    </submittedName>
</protein>
<accession>A0A0B7C245</accession>
<feature type="non-terminal residue" evidence="1">
    <location>
        <position position="1"/>
    </location>
</feature>
<gene>
    <name evidence="1" type="primary">ORF220873</name>
</gene>
<name>A0A0B7C245_9EUPU</name>
<organism evidence="1">
    <name type="scientific">Arion vulgaris</name>
    <dbReference type="NCBI Taxonomy" id="1028688"/>
    <lineage>
        <taxon>Eukaryota</taxon>
        <taxon>Metazoa</taxon>
        <taxon>Spiralia</taxon>
        <taxon>Lophotrochozoa</taxon>
        <taxon>Mollusca</taxon>
        <taxon>Gastropoda</taxon>
        <taxon>Heterobranchia</taxon>
        <taxon>Euthyneura</taxon>
        <taxon>Panpulmonata</taxon>
        <taxon>Eupulmonata</taxon>
        <taxon>Stylommatophora</taxon>
        <taxon>Helicina</taxon>
        <taxon>Arionoidea</taxon>
        <taxon>Arionidae</taxon>
        <taxon>Arion</taxon>
    </lineage>
</organism>
<evidence type="ECO:0000313" key="1">
    <source>
        <dbReference type="EMBL" id="CEK99272.1"/>
    </source>
</evidence>